<feature type="transmembrane region" description="Helical" evidence="8">
    <location>
        <begin position="313"/>
        <end position="333"/>
    </location>
</feature>
<feature type="transmembrane region" description="Helical" evidence="8">
    <location>
        <begin position="131"/>
        <end position="154"/>
    </location>
</feature>
<dbReference type="GO" id="GO:0016757">
    <property type="term" value="F:glycosyltransferase activity"/>
    <property type="evidence" value="ECO:0007669"/>
    <property type="project" value="UniProtKB-KW"/>
</dbReference>
<evidence type="ECO:0000256" key="6">
    <source>
        <dbReference type="ARBA" id="ARBA00023136"/>
    </source>
</evidence>
<keyword evidence="3 9" id="KW-0808">Transferase</keyword>
<dbReference type="InterPro" id="IPR049829">
    <property type="entry name" value="MptA/B-like"/>
</dbReference>
<evidence type="ECO:0000256" key="7">
    <source>
        <dbReference type="ARBA" id="ARBA00043987"/>
    </source>
</evidence>
<evidence type="ECO:0000256" key="2">
    <source>
        <dbReference type="ARBA" id="ARBA00022676"/>
    </source>
</evidence>
<dbReference type="EMBL" id="JAANOU010000001">
    <property type="protein sequence ID" value="NIH78456.1"/>
    <property type="molecule type" value="Genomic_DNA"/>
</dbReference>
<feature type="transmembrane region" description="Helical" evidence="8">
    <location>
        <begin position="166"/>
        <end position="187"/>
    </location>
</feature>
<dbReference type="Proteomes" id="UP000754495">
    <property type="component" value="Unassembled WGS sequence"/>
</dbReference>
<reference evidence="9 10" key="1">
    <citation type="submission" date="2020-03" db="EMBL/GenBank/DDBJ databases">
        <title>Sequencing the genomes of 1000 actinobacteria strains.</title>
        <authorList>
            <person name="Klenk H.-P."/>
        </authorList>
    </citation>
    <scope>NUCLEOTIDE SEQUENCE [LARGE SCALE GENOMIC DNA]</scope>
    <source>
        <strain evidence="9 10">DSM 45668</strain>
    </source>
</reference>
<evidence type="ECO:0000256" key="5">
    <source>
        <dbReference type="ARBA" id="ARBA00022989"/>
    </source>
</evidence>
<comment type="similarity">
    <text evidence="7">Belongs to the MptA/B family.</text>
</comment>
<comment type="subcellular location">
    <subcellularLocation>
        <location evidence="1">Membrane</location>
        <topology evidence="1">Multi-pass membrane protein</topology>
    </subcellularLocation>
</comment>
<evidence type="ECO:0000313" key="9">
    <source>
        <dbReference type="EMBL" id="NIH78456.1"/>
    </source>
</evidence>
<evidence type="ECO:0000256" key="4">
    <source>
        <dbReference type="ARBA" id="ARBA00022692"/>
    </source>
</evidence>
<feature type="transmembrane region" description="Helical" evidence="8">
    <location>
        <begin position="283"/>
        <end position="301"/>
    </location>
</feature>
<dbReference type="Pfam" id="PF26314">
    <property type="entry name" value="MptA_B_family"/>
    <property type="match status" value="1"/>
</dbReference>
<feature type="transmembrane region" description="Helical" evidence="8">
    <location>
        <begin position="402"/>
        <end position="420"/>
    </location>
</feature>
<evidence type="ECO:0000256" key="3">
    <source>
        <dbReference type="ARBA" id="ARBA00022679"/>
    </source>
</evidence>
<feature type="transmembrane region" description="Helical" evidence="8">
    <location>
        <begin position="207"/>
        <end position="233"/>
    </location>
</feature>
<evidence type="ECO:0000256" key="8">
    <source>
        <dbReference type="SAM" id="Phobius"/>
    </source>
</evidence>
<comment type="caution">
    <text evidence="9">The sequence shown here is derived from an EMBL/GenBank/DDBJ whole genome shotgun (WGS) entry which is preliminary data.</text>
</comment>
<organism evidence="9 10">
    <name type="scientific">Amycolatopsis viridis</name>
    <dbReference type="NCBI Taxonomy" id="185678"/>
    <lineage>
        <taxon>Bacteria</taxon>
        <taxon>Bacillati</taxon>
        <taxon>Actinomycetota</taxon>
        <taxon>Actinomycetes</taxon>
        <taxon>Pseudonocardiales</taxon>
        <taxon>Pseudonocardiaceae</taxon>
        <taxon>Amycolatopsis</taxon>
    </lineage>
</organism>
<keyword evidence="4 8" id="KW-0812">Transmembrane</keyword>
<feature type="transmembrane region" description="Helical" evidence="8">
    <location>
        <begin position="379"/>
        <end position="396"/>
    </location>
</feature>
<feature type="transmembrane region" description="Helical" evidence="8">
    <location>
        <begin position="44"/>
        <end position="62"/>
    </location>
</feature>
<keyword evidence="6 8" id="KW-0472">Membrane</keyword>
<protein>
    <submittedName>
        <fullName evidence="9">Alpha-1,6-mannosyltransferase</fullName>
        <ecNumber evidence="9">2.4.1.-</ecNumber>
    </submittedName>
</protein>
<sequence length="431" mass="44538">MVVTSGLPVSSVVALALGLTGMGVVVLAWLELGRHASTIGVRRLYLIAATWCVPLLAARPLFSGDVYCYLAQGTVADLGFDPYRLGPAAALGADSPVTKLVSVYWQDTPAPYGPAFVELSRVIAHFAGQNVVATVLSFRLVELAGVALIAWALPRLARRTGVVPSTAVWLGLLNPLLLWHIVAGVHNEGLLMGLLLAGLEIALSGRVAAGVVLLTVAANIKFVGVAALCFLAVELARRATHTRDRVAVVFGVAAGFLLVSTAIAAGTGLGFGRIAAAGSPAQVHSWLAPTNQLGFLIGALAGTSLTDAAIRTCVWAGAVVGAVVAVRLLWGGFHGRFHAVHGVGLVFAAMLVTGPVVQPWYLLWTLLPLAAGVRTGRSRWVLAGLSAVVALLLPPAAGSPGVLFAGYLTAVFLLGGVLLLPRTRRPGLVSE</sequence>
<feature type="transmembrane region" description="Helical" evidence="8">
    <location>
        <begin position="345"/>
        <end position="367"/>
    </location>
</feature>
<accession>A0ABX0SSY0</accession>
<keyword evidence="10" id="KW-1185">Reference proteome</keyword>
<keyword evidence="5 8" id="KW-1133">Transmembrane helix</keyword>
<keyword evidence="2 9" id="KW-0328">Glycosyltransferase</keyword>
<evidence type="ECO:0000313" key="10">
    <source>
        <dbReference type="Proteomes" id="UP000754495"/>
    </source>
</evidence>
<evidence type="ECO:0000256" key="1">
    <source>
        <dbReference type="ARBA" id="ARBA00004141"/>
    </source>
</evidence>
<dbReference type="NCBIfam" id="NF038066">
    <property type="entry name" value="MptB"/>
    <property type="match status" value="1"/>
</dbReference>
<dbReference type="RefSeq" id="WP_313886028.1">
    <property type="nucleotide sequence ID" value="NZ_JAANOU010000001.1"/>
</dbReference>
<gene>
    <name evidence="9" type="ORF">FHX46_000986</name>
</gene>
<feature type="transmembrane region" description="Helical" evidence="8">
    <location>
        <begin position="12"/>
        <end position="32"/>
    </location>
</feature>
<feature type="transmembrane region" description="Helical" evidence="8">
    <location>
        <begin position="245"/>
        <end position="271"/>
    </location>
</feature>
<name>A0ABX0SSY0_9PSEU</name>
<dbReference type="EC" id="2.4.1.-" evidence="9"/>
<proteinExistence type="inferred from homology"/>